<evidence type="ECO:0000313" key="4">
    <source>
        <dbReference type="EMBL" id="WGW11761.1"/>
    </source>
</evidence>
<protein>
    <submittedName>
        <fullName evidence="4">Class E sortase</fullName>
    </submittedName>
</protein>
<keyword evidence="5" id="KW-1185">Reference proteome</keyword>
<proteinExistence type="predicted"/>
<keyword evidence="3" id="KW-0812">Transmembrane</keyword>
<keyword evidence="3" id="KW-1133">Transmembrane helix</keyword>
<name>A0ABY8QTK8_9MICO</name>
<feature type="compositionally biased region" description="Polar residues" evidence="2">
    <location>
        <begin position="24"/>
        <end position="42"/>
    </location>
</feature>
<evidence type="ECO:0000313" key="5">
    <source>
        <dbReference type="Proteomes" id="UP001209083"/>
    </source>
</evidence>
<evidence type="ECO:0000256" key="3">
    <source>
        <dbReference type="SAM" id="Phobius"/>
    </source>
</evidence>
<dbReference type="CDD" id="cd05830">
    <property type="entry name" value="Sortase_E"/>
    <property type="match status" value="1"/>
</dbReference>
<feature type="region of interest" description="Disordered" evidence="2">
    <location>
        <begin position="219"/>
        <end position="244"/>
    </location>
</feature>
<evidence type="ECO:0000256" key="2">
    <source>
        <dbReference type="SAM" id="MobiDB-lite"/>
    </source>
</evidence>
<evidence type="ECO:0000256" key="1">
    <source>
        <dbReference type="ARBA" id="ARBA00022801"/>
    </source>
</evidence>
<organism evidence="4 5">
    <name type="scientific">Saxibacter everestensis</name>
    <dbReference type="NCBI Taxonomy" id="2909229"/>
    <lineage>
        <taxon>Bacteria</taxon>
        <taxon>Bacillati</taxon>
        <taxon>Actinomycetota</taxon>
        <taxon>Actinomycetes</taxon>
        <taxon>Micrococcales</taxon>
        <taxon>Brevibacteriaceae</taxon>
        <taxon>Saxibacter</taxon>
    </lineage>
</organism>
<keyword evidence="3" id="KW-0472">Membrane</keyword>
<feature type="transmembrane region" description="Helical" evidence="3">
    <location>
        <begin position="184"/>
        <end position="205"/>
    </location>
</feature>
<feature type="region of interest" description="Disordered" evidence="2">
    <location>
        <begin position="393"/>
        <end position="415"/>
    </location>
</feature>
<reference evidence="4 5" key="1">
    <citation type="submission" date="2023-05" db="EMBL/GenBank/DDBJ databases">
        <title>Lithophilousrod everest ZFBP1038 complete genpme.</title>
        <authorList>
            <person name="Tian M."/>
        </authorList>
    </citation>
    <scope>NUCLEOTIDE SEQUENCE [LARGE SCALE GENOMIC DNA]</scope>
    <source>
        <strain evidence="4 5">ZFBP1038</strain>
    </source>
</reference>
<sequence>MTEQDAFPTRRQLREQEKARLASQADSSSPAPEQSPPGSDSQPPEWPMHDVPQPPSARPAGGPSQRIPTDTPQGYPVEPSSRVRAQPRMDEYQEADSQAPGYPAHPPETAPAAQDSGTGELPLLELFSDHGSGTDDRGSRSDDPRESDYSDQGSGGSGVGPPPAKAGRRQPEPLGFVRGTIRGFGELCITLGVVLLMFVAWQLVWTDLDANRENEEIARNLTDDWSGGEEPKPPSDPDTPVIGDVPAENTAFGIVYIPRFGDDYYRTMAEGVSLEPVLNRMGLGRYPDSALPGEVGNFAVAGHRVTFGKPLNQIAEFRPGDDIVVQTKEGYYTYTFRNFDIVTPDKVEVLEDVPAMPDVKAKDRIMTLTACNPMFSARERYIAYAEMTDWRPAADGPPDTIADSKAYKKNNKEGS</sequence>
<accession>A0ABY8QTK8</accession>
<feature type="compositionally biased region" description="Basic and acidic residues" evidence="2">
    <location>
        <begin position="132"/>
        <end position="148"/>
    </location>
</feature>
<dbReference type="InterPro" id="IPR053465">
    <property type="entry name" value="Sortase_Class_E"/>
</dbReference>
<dbReference type="NCBIfam" id="NF033747">
    <property type="entry name" value="class_E_sortase"/>
    <property type="match status" value="1"/>
</dbReference>
<dbReference type="InterPro" id="IPR042003">
    <property type="entry name" value="Sortase_E"/>
</dbReference>
<dbReference type="RefSeq" id="WP_349638552.1">
    <property type="nucleotide sequence ID" value="NZ_CP090958.1"/>
</dbReference>
<dbReference type="InterPro" id="IPR005754">
    <property type="entry name" value="Sortase"/>
</dbReference>
<gene>
    <name evidence="4" type="ORF">LWF01_16960</name>
</gene>
<dbReference type="EMBL" id="CP090958">
    <property type="protein sequence ID" value="WGW11761.1"/>
    <property type="molecule type" value="Genomic_DNA"/>
</dbReference>
<dbReference type="Gene3D" id="2.40.260.10">
    <property type="entry name" value="Sortase"/>
    <property type="match status" value="1"/>
</dbReference>
<dbReference type="Proteomes" id="UP001209083">
    <property type="component" value="Chromosome"/>
</dbReference>
<keyword evidence="1" id="KW-0378">Hydrolase</keyword>
<dbReference type="SUPFAM" id="SSF63817">
    <property type="entry name" value="Sortase"/>
    <property type="match status" value="1"/>
</dbReference>
<feature type="region of interest" description="Disordered" evidence="2">
    <location>
        <begin position="1"/>
        <end position="172"/>
    </location>
</feature>
<dbReference type="Pfam" id="PF04203">
    <property type="entry name" value="Sortase"/>
    <property type="match status" value="1"/>
</dbReference>
<dbReference type="InterPro" id="IPR023365">
    <property type="entry name" value="Sortase_dom-sf"/>
</dbReference>